<dbReference type="InterPro" id="IPR036097">
    <property type="entry name" value="HisK_dim/P_sf"/>
</dbReference>
<dbReference type="PROSITE" id="PS50109">
    <property type="entry name" value="HIS_KIN"/>
    <property type="match status" value="1"/>
</dbReference>
<dbReference type="Proteomes" id="UP000566819">
    <property type="component" value="Unassembled WGS sequence"/>
</dbReference>
<dbReference type="InterPro" id="IPR003661">
    <property type="entry name" value="HisK_dim/P_dom"/>
</dbReference>
<keyword evidence="12" id="KW-1185">Reference proteome</keyword>
<keyword evidence="4" id="KW-0808">Transferase</keyword>
<dbReference type="Gene3D" id="3.30.450.20">
    <property type="entry name" value="PAS domain"/>
    <property type="match status" value="2"/>
</dbReference>
<dbReference type="PANTHER" id="PTHR43047:SF72">
    <property type="entry name" value="OSMOSENSING HISTIDINE PROTEIN KINASE SLN1"/>
    <property type="match status" value="1"/>
</dbReference>
<dbReference type="SMART" id="SM00091">
    <property type="entry name" value="PAS"/>
    <property type="match status" value="1"/>
</dbReference>
<dbReference type="SUPFAM" id="SSF55785">
    <property type="entry name" value="PYP-like sensor domain (PAS domain)"/>
    <property type="match status" value="1"/>
</dbReference>
<dbReference type="InterPro" id="IPR005467">
    <property type="entry name" value="His_kinase_dom"/>
</dbReference>
<keyword evidence="7" id="KW-0175">Coiled coil</keyword>
<reference evidence="11 12" key="1">
    <citation type="submission" date="2020-03" db="EMBL/GenBank/DDBJ databases">
        <title>Draft Genome Sequence of Cudoniella acicularis.</title>
        <authorList>
            <person name="Buettner E."/>
            <person name="Kellner H."/>
        </authorList>
    </citation>
    <scope>NUCLEOTIDE SEQUENCE [LARGE SCALE GENOMIC DNA]</scope>
    <source>
        <strain evidence="11 12">DSM 108380</strain>
    </source>
</reference>
<dbReference type="InterPro" id="IPR011006">
    <property type="entry name" value="CheY-like_superfamily"/>
</dbReference>
<evidence type="ECO:0000256" key="1">
    <source>
        <dbReference type="ARBA" id="ARBA00000085"/>
    </source>
</evidence>
<sequence>MADAGRDARSIQESDLLNEPQKPQTSFYLLGNNLDNTPSPLSQPRWVSNLPTTSHIEFFKATDWSSTPLGPLESWGTALRLYTQTVLTNSEPSCLYWGKTRIAVYNEAFAPLAGKAHPGLMGAPFEVGFREIWHQIRILFDSAEESGLAVDVNEFQLIVERNGFTEETYFTGNFNPVRSDSGKVEGFINCTHEVTRQILSDRRTAMLNSMRVPTGLHHGSLASYVMPFLVSNKLDITMSLFYEVDEETIPGTYQLRLRGQIGVPHGHRLAPDNVDLYSSNGIIPLLRKARAEIITVPADDLFEGVNWQGFGEPSQNISILPLSSAGRLFGFLVVGANPRRPINNDHHQFMRDLSSKVSSIAASIITVEEAKQRAERLEKELADSEKQIRFMAQNASVGMLHSSIDGTMLWANEEYYKLTGHTGDDEVYNRASFLDVYVQEDHPKARDAWLRLLSGVPSVSIELRLKKLFTPPTGDPEPSCILSHSFPYVENGVVKSVMTCMSDISALKWAERTEARKALAAAEAKEQEDFIDTVSHEMRNPLSGILMSADIIAKSLTEVQSKAVTVDTLKDALENNVAKAKIILKCAKHQKRIVDDVLKLSKLEYQLLSITPCPMQVPEIVKSSLEMFESDLVANGVKTSITAQSSIFENHIDWVSCDSSRLTQILTNFLTNAIKFTKGKGVREIHVIYGGVTSNPRSAFPAEIHWAPSESKASPIMFSRKADLGQQVFLTFMVKDTGIGMTPEEMQRLFSRFEQASAKTSIKHGGSGLGLFISKKLTEKLGGEIGVASRPGEGSTFVFYVKSQRTVAESAIRESPGHRMTLSRSFSNPIDNDFTPAADLHHMYVLLAEDNEINQKILAAQLTKAGCIVEVANNGLEALDRIKESDAWHEKEKGGKRLDIILMDWEMPLMDGLECARNIRNLEQAKQLTRHIEIIATTGNARDEQADTALASGIDAVISKPFAVSDLLKMMRERLSITDARLRASRTWSSP</sequence>
<evidence type="ECO:0000256" key="2">
    <source>
        <dbReference type="ARBA" id="ARBA00012438"/>
    </source>
</evidence>
<dbReference type="GO" id="GO:0005886">
    <property type="term" value="C:plasma membrane"/>
    <property type="evidence" value="ECO:0007669"/>
    <property type="project" value="TreeGrafter"/>
</dbReference>
<feature type="modified residue" description="4-aspartylphosphate" evidence="6">
    <location>
        <position position="904"/>
    </location>
</feature>
<comment type="catalytic activity">
    <reaction evidence="1">
        <text>ATP + protein L-histidine = ADP + protein N-phospho-L-histidine.</text>
        <dbReference type="EC" id="2.7.13.3"/>
    </reaction>
</comment>
<evidence type="ECO:0000256" key="7">
    <source>
        <dbReference type="SAM" id="Coils"/>
    </source>
</evidence>
<evidence type="ECO:0000259" key="9">
    <source>
        <dbReference type="PROSITE" id="PS50110"/>
    </source>
</evidence>
<dbReference type="AlphaFoldDB" id="A0A8H4W4U3"/>
<feature type="domain" description="Response regulatory" evidence="9">
    <location>
        <begin position="844"/>
        <end position="975"/>
    </location>
</feature>
<dbReference type="CDD" id="cd00130">
    <property type="entry name" value="PAS"/>
    <property type="match status" value="1"/>
</dbReference>
<protein>
    <recommendedName>
        <fullName evidence="2">histidine kinase</fullName>
        <ecNumber evidence="2">2.7.13.3</ecNumber>
    </recommendedName>
</protein>
<accession>A0A8H4W4U3</accession>
<gene>
    <name evidence="11" type="ORF">G7Y89_g4572</name>
</gene>
<feature type="coiled-coil region" evidence="7">
    <location>
        <begin position="360"/>
        <end position="394"/>
    </location>
</feature>
<dbReference type="InterPro" id="IPR035965">
    <property type="entry name" value="PAS-like_dom_sf"/>
</dbReference>
<keyword evidence="5" id="KW-0418">Kinase</keyword>
<dbReference type="PRINTS" id="PR00344">
    <property type="entry name" value="BCTRLSENSOR"/>
</dbReference>
<dbReference type="PROSITE" id="PS50110">
    <property type="entry name" value="RESPONSE_REGULATORY"/>
    <property type="match status" value="1"/>
</dbReference>
<evidence type="ECO:0000256" key="6">
    <source>
        <dbReference type="PROSITE-ProRule" id="PRU00169"/>
    </source>
</evidence>
<comment type="caution">
    <text evidence="11">The sequence shown here is derived from an EMBL/GenBank/DDBJ whole genome shotgun (WGS) entry which is preliminary data.</text>
</comment>
<dbReference type="InterPro" id="IPR000014">
    <property type="entry name" value="PAS"/>
</dbReference>
<dbReference type="PANTHER" id="PTHR43047">
    <property type="entry name" value="TWO-COMPONENT HISTIDINE PROTEIN KINASE"/>
    <property type="match status" value="1"/>
</dbReference>
<evidence type="ECO:0000256" key="4">
    <source>
        <dbReference type="ARBA" id="ARBA00022679"/>
    </source>
</evidence>
<evidence type="ECO:0000256" key="5">
    <source>
        <dbReference type="ARBA" id="ARBA00022777"/>
    </source>
</evidence>
<dbReference type="Pfam" id="PF02518">
    <property type="entry name" value="HATPase_c"/>
    <property type="match status" value="1"/>
</dbReference>
<name>A0A8H4W4U3_9HELO</name>
<dbReference type="Gene3D" id="1.10.287.130">
    <property type="match status" value="1"/>
</dbReference>
<dbReference type="SUPFAM" id="SSF55874">
    <property type="entry name" value="ATPase domain of HSP90 chaperone/DNA topoisomerase II/histidine kinase"/>
    <property type="match status" value="1"/>
</dbReference>
<dbReference type="SMART" id="SM00448">
    <property type="entry name" value="REC"/>
    <property type="match status" value="1"/>
</dbReference>
<dbReference type="GO" id="GO:0000155">
    <property type="term" value="F:phosphorelay sensor kinase activity"/>
    <property type="evidence" value="ECO:0007669"/>
    <property type="project" value="InterPro"/>
</dbReference>
<dbReference type="SMART" id="SM00388">
    <property type="entry name" value="HisKA"/>
    <property type="match status" value="1"/>
</dbReference>
<evidence type="ECO:0000313" key="12">
    <source>
        <dbReference type="Proteomes" id="UP000566819"/>
    </source>
</evidence>
<dbReference type="InterPro" id="IPR004358">
    <property type="entry name" value="Sig_transdc_His_kin-like_C"/>
</dbReference>
<evidence type="ECO:0000256" key="3">
    <source>
        <dbReference type="ARBA" id="ARBA00022553"/>
    </source>
</evidence>
<dbReference type="SUPFAM" id="SSF47384">
    <property type="entry name" value="Homodimeric domain of signal transducing histidine kinase"/>
    <property type="match status" value="1"/>
</dbReference>
<organism evidence="11 12">
    <name type="scientific">Cudoniella acicularis</name>
    <dbReference type="NCBI Taxonomy" id="354080"/>
    <lineage>
        <taxon>Eukaryota</taxon>
        <taxon>Fungi</taxon>
        <taxon>Dikarya</taxon>
        <taxon>Ascomycota</taxon>
        <taxon>Pezizomycotina</taxon>
        <taxon>Leotiomycetes</taxon>
        <taxon>Helotiales</taxon>
        <taxon>Tricladiaceae</taxon>
        <taxon>Cudoniella</taxon>
    </lineage>
</organism>
<evidence type="ECO:0000259" key="10">
    <source>
        <dbReference type="PROSITE" id="PS50112"/>
    </source>
</evidence>
<proteinExistence type="predicted"/>
<evidence type="ECO:0000259" key="8">
    <source>
        <dbReference type="PROSITE" id="PS50109"/>
    </source>
</evidence>
<dbReference type="Gene3D" id="3.40.50.2300">
    <property type="match status" value="1"/>
</dbReference>
<dbReference type="Pfam" id="PF00072">
    <property type="entry name" value="Response_reg"/>
    <property type="match status" value="1"/>
</dbReference>
<dbReference type="CDD" id="cd17546">
    <property type="entry name" value="REC_hyHK_CKI1_RcsC-like"/>
    <property type="match status" value="1"/>
</dbReference>
<dbReference type="OrthoDB" id="60033at2759"/>
<dbReference type="Pfam" id="PF00512">
    <property type="entry name" value="HisKA"/>
    <property type="match status" value="1"/>
</dbReference>
<dbReference type="InterPro" id="IPR036890">
    <property type="entry name" value="HATPase_C_sf"/>
</dbReference>
<dbReference type="EC" id="2.7.13.3" evidence="2"/>
<dbReference type="InterPro" id="IPR003594">
    <property type="entry name" value="HATPase_dom"/>
</dbReference>
<dbReference type="CDD" id="cd00082">
    <property type="entry name" value="HisKA"/>
    <property type="match status" value="1"/>
</dbReference>
<dbReference type="Gene3D" id="3.30.565.10">
    <property type="entry name" value="Histidine kinase-like ATPase, C-terminal domain"/>
    <property type="match status" value="1"/>
</dbReference>
<feature type="domain" description="PAS" evidence="10">
    <location>
        <begin position="384"/>
        <end position="456"/>
    </location>
</feature>
<dbReference type="InterPro" id="IPR001789">
    <property type="entry name" value="Sig_transdc_resp-reg_receiver"/>
</dbReference>
<evidence type="ECO:0000313" key="11">
    <source>
        <dbReference type="EMBL" id="KAF4633536.1"/>
    </source>
</evidence>
<dbReference type="EMBL" id="JAAMPI010000251">
    <property type="protein sequence ID" value="KAF4633536.1"/>
    <property type="molecule type" value="Genomic_DNA"/>
</dbReference>
<dbReference type="SMART" id="SM00387">
    <property type="entry name" value="HATPase_c"/>
    <property type="match status" value="1"/>
</dbReference>
<dbReference type="SUPFAM" id="SSF52172">
    <property type="entry name" value="CheY-like"/>
    <property type="match status" value="1"/>
</dbReference>
<keyword evidence="3 6" id="KW-0597">Phosphoprotein</keyword>
<feature type="domain" description="Histidine kinase" evidence="8">
    <location>
        <begin position="533"/>
        <end position="805"/>
    </location>
</feature>
<dbReference type="PROSITE" id="PS50112">
    <property type="entry name" value="PAS"/>
    <property type="match status" value="1"/>
</dbReference>
<dbReference type="GO" id="GO:0009927">
    <property type="term" value="F:histidine phosphotransfer kinase activity"/>
    <property type="evidence" value="ECO:0007669"/>
    <property type="project" value="TreeGrafter"/>
</dbReference>